<dbReference type="RefSeq" id="WP_386766726.1">
    <property type="nucleotide sequence ID" value="NZ_JBHSTI010000008.1"/>
</dbReference>
<comment type="caution">
    <text evidence="3">The sequence shown here is derived from an EMBL/GenBank/DDBJ whole genome shotgun (WGS) entry which is preliminary data.</text>
</comment>
<gene>
    <name evidence="3" type="ORF">ACFQGU_11360</name>
</gene>
<dbReference type="SUPFAM" id="SSF55021">
    <property type="entry name" value="ACT-like"/>
    <property type="match status" value="2"/>
</dbReference>
<evidence type="ECO:0000313" key="4">
    <source>
        <dbReference type="Proteomes" id="UP001596138"/>
    </source>
</evidence>
<dbReference type="InterPro" id="IPR051719">
    <property type="entry name" value="CASTOR_mTORC1"/>
</dbReference>
<evidence type="ECO:0000259" key="2">
    <source>
        <dbReference type="Pfam" id="PF21631"/>
    </source>
</evidence>
<reference evidence="4" key="1">
    <citation type="journal article" date="2019" name="Int. J. Syst. Evol. Microbiol.">
        <title>The Global Catalogue of Microorganisms (GCM) 10K type strain sequencing project: providing services to taxonomists for standard genome sequencing and annotation.</title>
        <authorList>
            <consortium name="The Broad Institute Genomics Platform"/>
            <consortium name="The Broad Institute Genome Sequencing Center for Infectious Disease"/>
            <person name="Wu L."/>
            <person name="Ma J."/>
        </authorList>
    </citation>
    <scope>NUCLEOTIDE SEQUENCE [LARGE SCALE GENOMIC DNA]</scope>
    <source>
        <strain evidence="4">CGMCC 4.7317</strain>
    </source>
</reference>
<dbReference type="InterPro" id="IPR016540">
    <property type="entry name" value="UCP008459"/>
</dbReference>
<dbReference type="PIRSF" id="PIRSF008459">
    <property type="entry name" value="UCP008459"/>
    <property type="match status" value="1"/>
</dbReference>
<dbReference type="InterPro" id="IPR027795">
    <property type="entry name" value="CASTOR_ACT_dom"/>
</dbReference>
<dbReference type="Pfam" id="PF13840">
    <property type="entry name" value="ACT_7"/>
    <property type="match status" value="1"/>
</dbReference>
<dbReference type="PANTHER" id="PTHR31131:SF6">
    <property type="entry name" value="CASTOR ACT DOMAIN-CONTAINING PROTEIN"/>
    <property type="match status" value="1"/>
</dbReference>
<feature type="domain" description="A9CJY8-like N-terminal" evidence="2">
    <location>
        <begin position="11"/>
        <end position="50"/>
    </location>
</feature>
<organism evidence="3 4">
    <name type="scientific">Longivirga aurantiaca</name>
    <dbReference type="NCBI Taxonomy" id="1837743"/>
    <lineage>
        <taxon>Bacteria</taxon>
        <taxon>Bacillati</taxon>
        <taxon>Actinomycetota</taxon>
        <taxon>Actinomycetes</taxon>
        <taxon>Sporichthyales</taxon>
        <taxon>Sporichthyaceae</taxon>
        <taxon>Longivirga</taxon>
    </lineage>
</organism>
<protein>
    <submittedName>
        <fullName evidence="3">ACT domain-containing protein</fullName>
    </submittedName>
</protein>
<dbReference type="EMBL" id="JBHSTI010000008">
    <property type="protein sequence ID" value="MFC6238477.1"/>
    <property type="molecule type" value="Genomic_DNA"/>
</dbReference>
<dbReference type="Gene3D" id="3.30.2130.10">
    <property type="entry name" value="VC0802-like"/>
    <property type="match status" value="1"/>
</dbReference>
<evidence type="ECO:0000313" key="3">
    <source>
        <dbReference type="EMBL" id="MFC6238477.1"/>
    </source>
</evidence>
<sequence length="127" mass="13680">MDLRVLDDRLSVCKLPSGSPWPVPEPGARFWSVTRTDSELSIVCPEDEAPTGEHVRVEPDWRALEVAGPLDFSMVGVMAGLTQPLADVDVSVFVVSTYDTDYVLVHAAALEKAVEALRGAGHQVHAG</sequence>
<feature type="domain" description="CASTOR ACT" evidence="1">
    <location>
        <begin position="57"/>
        <end position="118"/>
    </location>
</feature>
<dbReference type="Pfam" id="PF21631">
    <property type="entry name" value="A9CJY8-like_N"/>
    <property type="match status" value="1"/>
</dbReference>
<keyword evidence="4" id="KW-1185">Reference proteome</keyword>
<name>A0ABW1T3Q1_9ACTN</name>
<accession>A0ABW1T3Q1</accession>
<dbReference type="InterPro" id="IPR049447">
    <property type="entry name" value="A9CJY8-like_N"/>
</dbReference>
<dbReference type="PANTHER" id="PTHR31131">
    <property type="entry name" value="CHROMOSOME 1, WHOLE GENOME SHOTGUN SEQUENCE"/>
    <property type="match status" value="1"/>
</dbReference>
<proteinExistence type="predicted"/>
<dbReference type="Proteomes" id="UP001596138">
    <property type="component" value="Unassembled WGS sequence"/>
</dbReference>
<evidence type="ECO:0000259" key="1">
    <source>
        <dbReference type="Pfam" id="PF13840"/>
    </source>
</evidence>
<dbReference type="InterPro" id="IPR045865">
    <property type="entry name" value="ACT-like_dom_sf"/>
</dbReference>